<evidence type="ECO:0000313" key="2">
    <source>
        <dbReference type="Proteomes" id="UP000777002"/>
    </source>
</evidence>
<accession>A0ABS2GRS5</accession>
<keyword evidence="1" id="KW-0808">Transferase</keyword>
<dbReference type="InterPro" id="IPR005232">
    <property type="entry name" value="LarE"/>
</dbReference>
<dbReference type="SUPFAM" id="SSF52402">
    <property type="entry name" value="Adenine nucleotide alpha hydrolases-like"/>
    <property type="match status" value="1"/>
</dbReference>
<dbReference type="PANTHER" id="PTHR43169:SF2">
    <property type="entry name" value="NAD_GMP SYNTHASE DOMAIN-CONTAINING PROTEIN"/>
    <property type="match status" value="1"/>
</dbReference>
<organism evidence="1 2">
    <name type="scientific">Parasutterella secunda</name>
    <dbReference type="NCBI Taxonomy" id="626947"/>
    <lineage>
        <taxon>Bacteria</taxon>
        <taxon>Pseudomonadati</taxon>
        <taxon>Pseudomonadota</taxon>
        <taxon>Betaproteobacteria</taxon>
        <taxon>Burkholderiales</taxon>
        <taxon>Sutterellaceae</taxon>
        <taxon>Parasutterella</taxon>
    </lineage>
</organism>
<gene>
    <name evidence="1" type="primary">larE</name>
    <name evidence="1" type="ORF">H5985_01130</name>
</gene>
<dbReference type="NCBIfam" id="TIGR00268">
    <property type="entry name" value="ATP-dependent sacrificial sulfur transferase LarE"/>
    <property type="match status" value="1"/>
</dbReference>
<evidence type="ECO:0000313" key="1">
    <source>
        <dbReference type="EMBL" id="MBM6927886.1"/>
    </source>
</evidence>
<dbReference type="Proteomes" id="UP000777002">
    <property type="component" value="Unassembled WGS sequence"/>
</dbReference>
<dbReference type="PIRSF" id="PIRSF006661">
    <property type="entry name" value="PP-lp_UCP006661"/>
    <property type="match status" value="1"/>
</dbReference>
<dbReference type="Gene3D" id="3.40.50.620">
    <property type="entry name" value="HUPs"/>
    <property type="match status" value="1"/>
</dbReference>
<dbReference type="InterPro" id="IPR014729">
    <property type="entry name" value="Rossmann-like_a/b/a_fold"/>
</dbReference>
<keyword evidence="2" id="KW-1185">Reference proteome</keyword>
<proteinExistence type="predicted"/>
<dbReference type="PANTHER" id="PTHR43169">
    <property type="entry name" value="EXSB FAMILY PROTEIN"/>
    <property type="match status" value="1"/>
</dbReference>
<dbReference type="GO" id="GO:0016740">
    <property type="term" value="F:transferase activity"/>
    <property type="evidence" value="ECO:0007669"/>
    <property type="project" value="UniProtKB-KW"/>
</dbReference>
<dbReference type="RefSeq" id="WP_205049474.1">
    <property type="nucleotide sequence ID" value="NZ_JACJKX010000001.1"/>
</dbReference>
<reference evidence="1 2" key="1">
    <citation type="journal article" date="2021" name="Sci. Rep.">
        <title>The distribution of antibiotic resistance genes in chicken gut microbiota commensals.</title>
        <authorList>
            <person name="Juricova H."/>
            <person name="Matiasovicova J."/>
            <person name="Kubasova T."/>
            <person name="Cejkova D."/>
            <person name="Rychlik I."/>
        </authorList>
    </citation>
    <scope>NUCLEOTIDE SEQUENCE [LARGE SCALE GENOMIC DNA]</scope>
    <source>
        <strain evidence="1 2">An562</strain>
    </source>
</reference>
<dbReference type="EMBL" id="JACJKX010000001">
    <property type="protein sequence ID" value="MBM6927886.1"/>
    <property type="molecule type" value="Genomic_DNA"/>
</dbReference>
<sequence>MPDIERLREHFRLTITGPATVAFSGGADSVLVLKLTLETARNRFPVYAVYADTPWMPRAALEEAQNIAKDFQTDLHIIRLDSPQSIGIENNPKDRCYRCKKNIFAALKAFAAEHGCSILLEGTQLDDLNKYRPGLQAVRESGALSPLKDLGLHKADVRHFLTLFNIEAAKKPSGSCLATRLPYGQTLETELLKRIDTAEQWLRAFDLGTVRVRSHGEIARIEVSRENLQKVLCIHEQLTQKFKSLGWKYVTLDLEGFRSGSMD</sequence>
<dbReference type="InterPro" id="IPR052188">
    <property type="entry name" value="Ni-pincer_cofactor_biosynth"/>
</dbReference>
<protein>
    <submittedName>
        <fullName evidence="1">ATP-dependent sacrificial sulfur transferase LarE</fullName>
    </submittedName>
</protein>
<name>A0ABS2GRS5_9BURK</name>
<comment type="caution">
    <text evidence="1">The sequence shown here is derived from an EMBL/GenBank/DDBJ whole genome shotgun (WGS) entry which is preliminary data.</text>
</comment>